<gene>
    <name evidence="1" type="ORF">SPARVUS_LOCUS13004229</name>
</gene>
<name>A0ABN9FYX4_9NEOB</name>
<proteinExistence type="predicted"/>
<evidence type="ECO:0000313" key="2">
    <source>
        <dbReference type="Proteomes" id="UP001162483"/>
    </source>
</evidence>
<organism evidence="1 2">
    <name type="scientific">Staurois parvus</name>
    <dbReference type="NCBI Taxonomy" id="386267"/>
    <lineage>
        <taxon>Eukaryota</taxon>
        <taxon>Metazoa</taxon>
        <taxon>Chordata</taxon>
        <taxon>Craniata</taxon>
        <taxon>Vertebrata</taxon>
        <taxon>Euteleostomi</taxon>
        <taxon>Amphibia</taxon>
        <taxon>Batrachia</taxon>
        <taxon>Anura</taxon>
        <taxon>Neobatrachia</taxon>
        <taxon>Ranoidea</taxon>
        <taxon>Ranidae</taxon>
        <taxon>Staurois</taxon>
    </lineage>
</organism>
<evidence type="ECO:0000313" key="1">
    <source>
        <dbReference type="EMBL" id="CAI9601611.1"/>
    </source>
</evidence>
<accession>A0ABN9FYX4</accession>
<keyword evidence="2" id="KW-1185">Reference proteome</keyword>
<comment type="caution">
    <text evidence="1">The sequence shown here is derived from an EMBL/GenBank/DDBJ whole genome shotgun (WGS) entry which is preliminary data.</text>
</comment>
<protein>
    <submittedName>
        <fullName evidence="1">Uncharacterized protein</fullName>
    </submittedName>
</protein>
<reference evidence="1" key="1">
    <citation type="submission" date="2023-05" db="EMBL/GenBank/DDBJ databases">
        <authorList>
            <person name="Stuckert A."/>
        </authorList>
    </citation>
    <scope>NUCLEOTIDE SEQUENCE</scope>
</reference>
<sequence>MGGTDGGHCWALVGSTAEHRWVALLGTGGRHCWAPNISALIISALMIGANPSSGNCRLSAVHSSH</sequence>
<dbReference type="EMBL" id="CATNWA010017585">
    <property type="protein sequence ID" value="CAI9601611.1"/>
    <property type="molecule type" value="Genomic_DNA"/>
</dbReference>
<dbReference type="Proteomes" id="UP001162483">
    <property type="component" value="Unassembled WGS sequence"/>
</dbReference>